<protein>
    <submittedName>
        <fullName evidence="4">Uncharacterized protein</fullName>
    </submittedName>
</protein>
<feature type="chain" id="PRO_5040863221" evidence="3">
    <location>
        <begin position="32"/>
        <end position="386"/>
    </location>
</feature>
<feature type="compositionally biased region" description="Low complexity" evidence="1">
    <location>
        <begin position="39"/>
        <end position="133"/>
    </location>
</feature>
<dbReference type="AlphaFoldDB" id="A0A9W9UW40"/>
<dbReference type="GeneID" id="81443269"/>
<dbReference type="OrthoDB" id="4065319at2759"/>
<dbReference type="RefSeq" id="XP_056550050.1">
    <property type="nucleotide sequence ID" value="XM_056704090.1"/>
</dbReference>
<sequence>MRLSRRGLGKPQPSFIFLLVVLLAIAARVVASPADDAKTTSATTDAAQTTADPSTTDSTSSASTSSSSSSTSTSKSTSSTTSSTSTTSTTMSSTTTTSSSSSSTSSTSSDSTSTTSSVSTTTDSISSSSTSTSGAVVTVPPTANAPYMQTTNVPEGTVFIAVGAILGLIGLAVLAWRGMVAWSVNRSVRRAALAQTSDKKRLSRRGGGRKRSHGVYSSAPGNDVSLDKLGAATRASYKPSQRVPSTNSGLFFSPTAGGAGSHHSLNNAGNRGSSYLPAGYYAAAGTSTPVRDANASQTNIYSPTAGLSSPTGFHAGSSPSLPAVGSYPEMPHTRHSHLGASTSSLNLNQAPQGRAPSAYLEDLFESHTSPRHSESGLGRQPDSGRR</sequence>
<proteinExistence type="predicted"/>
<accession>A0A9W9UW40</accession>
<evidence type="ECO:0000256" key="3">
    <source>
        <dbReference type="SAM" id="SignalP"/>
    </source>
</evidence>
<feature type="region of interest" description="Disordered" evidence="1">
    <location>
        <begin position="311"/>
        <end position="386"/>
    </location>
</feature>
<evidence type="ECO:0000313" key="5">
    <source>
        <dbReference type="Proteomes" id="UP001147782"/>
    </source>
</evidence>
<dbReference type="EMBL" id="JAPZBS010000009">
    <property type="protein sequence ID" value="KAJ5358764.1"/>
    <property type="molecule type" value="Genomic_DNA"/>
</dbReference>
<organism evidence="4 5">
    <name type="scientific">Penicillium cataractarum</name>
    <dbReference type="NCBI Taxonomy" id="2100454"/>
    <lineage>
        <taxon>Eukaryota</taxon>
        <taxon>Fungi</taxon>
        <taxon>Dikarya</taxon>
        <taxon>Ascomycota</taxon>
        <taxon>Pezizomycotina</taxon>
        <taxon>Eurotiomycetes</taxon>
        <taxon>Eurotiomycetidae</taxon>
        <taxon>Eurotiales</taxon>
        <taxon>Aspergillaceae</taxon>
        <taxon>Penicillium</taxon>
    </lineage>
</organism>
<dbReference type="InterPro" id="IPR051009">
    <property type="entry name" value="PRM"/>
</dbReference>
<feature type="signal peptide" evidence="3">
    <location>
        <begin position="1"/>
        <end position="31"/>
    </location>
</feature>
<keyword evidence="2" id="KW-0472">Membrane</keyword>
<evidence type="ECO:0000256" key="2">
    <source>
        <dbReference type="SAM" id="Phobius"/>
    </source>
</evidence>
<keyword evidence="5" id="KW-1185">Reference proteome</keyword>
<keyword evidence="2" id="KW-0812">Transmembrane</keyword>
<gene>
    <name evidence="4" type="ORF">N7496_011177</name>
</gene>
<feature type="compositionally biased region" description="Polar residues" evidence="1">
    <location>
        <begin position="339"/>
        <end position="351"/>
    </location>
</feature>
<evidence type="ECO:0000256" key="1">
    <source>
        <dbReference type="SAM" id="MobiDB-lite"/>
    </source>
</evidence>
<feature type="region of interest" description="Disordered" evidence="1">
    <location>
        <begin position="33"/>
        <end position="136"/>
    </location>
</feature>
<feature type="region of interest" description="Disordered" evidence="1">
    <location>
        <begin position="193"/>
        <end position="221"/>
    </location>
</feature>
<dbReference type="PANTHER" id="PTHR36089:SF1">
    <property type="entry name" value="CHITIN SYNTHASE 3 COMPLEX PROTEIN CSI2-RELATED"/>
    <property type="match status" value="1"/>
</dbReference>
<reference evidence="4" key="2">
    <citation type="journal article" date="2023" name="IMA Fungus">
        <title>Comparative genomic study of the Penicillium genus elucidates a diverse pangenome and 15 lateral gene transfer events.</title>
        <authorList>
            <person name="Petersen C."/>
            <person name="Sorensen T."/>
            <person name="Nielsen M.R."/>
            <person name="Sondergaard T.E."/>
            <person name="Sorensen J.L."/>
            <person name="Fitzpatrick D.A."/>
            <person name="Frisvad J.C."/>
            <person name="Nielsen K.L."/>
        </authorList>
    </citation>
    <scope>NUCLEOTIDE SEQUENCE</scope>
    <source>
        <strain evidence="4">IBT 29864</strain>
    </source>
</reference>
<dbReference type="Proteomes" id="UP001147782">
    <property type="component" value="Unassembled WGS sequence"/>
</dbReference>
<dbReference type="GO" id="GO:0000324">
    <property type="term" value="C:fungal-type vacuole"/>
    <property type="evidence" value="ECO:0007669"/>
    <property type="project" value="TreeGrafter"/>
</dbReference>
<feature type="transmembrane region" description="Helical" evidence="2">
    <location>
        <begin position="158"/>
        <end position="180"/>
    </location>
</feature>
<keyword evidence="2" id="KW-1133">Transmembrane helix</keyword>
<feature type="compositionally biased region" description="Basic residues" evidence="1">
    <location>
        <begin position="201"/>
        <end position="213"/>
    </location>
</feature>
<keyword evidence="3" id="KW-0732">Signal</keyword>
<name>A0A9W9UW40_9EURO</name>
<dbReference type="PANTHER" id="PTHR36089">
    <property type="entry name" value="CHITIN SYNTHASE 3 COMPLEX PROTEIN CSI2-RELATED"/>
    <property type="match status" value="1"/>
</dbReference>
<reference evidence="4" key="1">
    <citation type="submission" date="2022-11" db="EMBL/GenBank/DDBJ databases">
        <authorList>
            <person name="Petersen C."/>
        </authorList>
    </citation>
    <scope>NUCLEOTIDE SEQUENCE</scope>
    <source>
        <strain evidence="4">IBT 29864</strain>
    </source>
</reference>
<comment type="caution">
    <text evidence="4">The sequence shown here is derived from an EMBL/GenBank/DDBJ whole genome shotgun (WGS) entry which is preliminary data.</text>
</comment>
<evidence type="ECO:0000313" key="4">
    <source>
        <dbReference type="EMBL" id="KAJ5358764.1"/>
    </source>
</evidence>